<proteinExistence type="predicted"/>
<sequence>MQKATQLGSPMKASEPCKSLVHLSKEKFLFFHSPDFVGA</sequence>
<reference evidence="1" key="1">
    <citation type="journal article" date="2023" name="Mol. Ecol. Resour.">
        <title>Chromosome-level genome assembly of a triploid poplar Populus alba 'Berolinensis'.</title>
        <authorList>
            <person name="Chen S."/>
            <person name="Yu Y."/>
            <person name="Wang X."/>
            <person name="Wang S."/>
            <person name="Zhang T."/>
            <person name="Zhou Y."/>
            <person name="He R."/>
            <person name="Meng N."/>
            <person name="Wang Y."/>
            <person name="Liu W."/>
            <person name="Liu Z."/>
            <person name="Liu J."/>
            <person name="Guo Q."/>
            <person name="Huang H."/>
            <person name="Sederoff R.R."/>
            <person name="Wang G."/>
            <person name="Qu G."/>
            <person name="Chen S."/>
        </authorList>
    </citation>
    <scope>NUCLEOTIDE SEQUENCE</scope>
    <source>
        <strain evidence="1">SC-2020</strain>
    </source>
</reference>
<name>A0AAD6QTT6_9ROSI</name>
<evidence type="ECO:0000313" key="2">
    <source>
        <dbReference type="Proteomes" id="UP001164929"/>
    </source>
</evidence>
<organism evidence="1 2">
    <name type="scientific">Populus alba x Populus x berolinensis</name>
    <dbReference type="NCBI Taxonomy" id="444605"/>
    <lineage>
        <taxon>Eukaryota</taxon>
        <taxon>Viridiplantae</taxon>
        <taxon>Streptophyta</taxon>
        <taxon>Embryophyta</taxon>
        <taxon>Tracheophyta</taxon>
        <taxon>Spermatophyta</taxon>
        <taxon>Magnoliopsida</taxon>
        <taxon>eudicotyledons</taxon>
        <taxon>Gunneridae</taxon>
        <taxon>Pentapetalae</taxon>
        <taxon>rosids</taxon>
        <taxon>fabids</taxon>
        <taxon>Malpighiales</taxon>
        <taxon>Salicaceae</taxon>
        <taxon>Saliceae</taxon>
        <taxon>Populus</taxon>
    </lineage>
</organism>
<dbReference type="Proteomes" id="UP001164929">
    <property type="component" value="Chromosome 5"/>
</dbReference>
<dbReference type="EMBL" id="JAQIZT010000005">
    <property type="protein sequence ID" value="KAJ6996548.1"/>
    <property type="molecule type" value="Genomic_DNA"/>
</dbReference>
<evidence type="ECO:0000313" key="1">
    <source>
        <dbReference type="EMBL" id="KAJ6996548.1"/>
    </source>
</evidence>
<accession>A0AAD6QTT6</accession>
<dbReference type="AlphaFoldDB" id="A0AAD6QTT6"/>
<comment type="caution">
    <text evidence="1">The sequence shown here is derived from an EMBL/GenBank/DDBJ whole genome shotgun (WGS) entry which is preliminary data.</text>
</comment>
<protein>
    <submittedName>
        <fullName evidence="1">Uncharacterized protein</fullName>
    </submittedName>
</protein>
<keyword evidence="2" id="KW-1185">Reference proteome</keyword>
<gene>
    <name evidence="1" type="ORF">NC653_013218</name>
</gene>